<comment type="caution">
    <text evidence="3">The sequence shown here is derived from an EMBL/GenBank/DDBJ whole genome shotgun (WGS) entry which is preliminary data.</text>
</comment>
<gene>
    <name evidence="3" type="ORF">J2Z17_004666</name>
</gene>
<evidence type="ECO:0000256" key="1">
    <source>
        <dbReference type="SAM" id="Phobius"/>
    </source>
</evidence>
<keyword evidence="1" id="KW-0812">Transmembrane</keyword>
<evidence type="ECO:0000313" key="3">
    <source>
        <dbReference type="EMBL" id="MBP1853207.1"/>
    </source>
</evidence>
<dbReference type="EMBL" id="JAGGJU010000015">
    <property type="protein sequence ID" value="MBP1853207.1"/>
    <property type="molecule type" value="Genomic_DNA"/>
</dbReference>
<reference evidence="3 4" key="1">
    <citation type="submission" date="2021-03" db="EMBL/GenBank/DDBJ databases">
        <title>Genomic Encyclopedia of Type Strains, Phase IV (KMG-IV): sequencing the most valuable type-strain genomes for metagenomic binning, comparative biology and taxonomic classification.</title>
        <authorList>
            <person name="Goeker M."/>
        </authorList>
    </citation>
    <scope>NUCLEOTIDE SEQUENCE [LARGE SCALE GENOMIC DNA]</scope>
    <source>
        <strain evidence="3 4">DSM 21600</strain>
    </source>
</reference>
<dbReference type="InterPro" id="IPR007844">
    <property type="entry name" value="AsmA"/>
</dbReference>
<dbReference type="PANTHER" id="PTHR30441:SF4">
    <property type="entry name" value="PROTEIN ASMA"/>
    <property type="match status" value="1"/>
</dbReference>
<dbReference type="Pfam" id="PF05170">
    <property type="entry name" value="AsmA"/>
    <property type="match status" value="1"/>
</dbReference>
<name>A0ABS4E5K2_9HYPH</name>
<evidence type="ECO:0000259" key="2">
    <source>
        <dbReference type="Pfam" id="PF05170"/>
    </source>
</evidence>
<dbReference type="RefSeq" id="WP_209948804.1">
    <property type="nucleotide sequence ID" value="NZ_JAGGJU010000015.1"/>
</dbReference>
<dbReference type="Proteomes" id="UP000759443">
    <property type="component" value="Unassembled WGS sequence"/>
</dbReference>
<keyword evidence="1" id="KW-0472">Membrane</keyword>
<feature type="transmembrane region" description="Helical" evidence="1">
    <location>
        <begin position="26"/>
        <end position="49"/>
    </location>
</feature>
<keyword evidence="4" id="KW-1185">Reference proteome</keyword>
<keyword evidence="1" id="KW-1133">Transmembrane helix</keyword>
<protein>
    <submittedName>
        <fullName evidence="3">AsmA protein</fullName>
    </submittedName>
</protein>
<sequence>MAQWINRLGSRLTPGRQALARRILRLVALLFAAAGLIYLLLLAVAPLLVSTGMARNTLEDAVSDWTGQQARIDGLPSLRLFPHPRISLPKVTIFHRTSDGRVVLARIDRLSASFGLIDGILGKPLFDDFEIEKADIRLTRAKDGTTDWQEDGLLAKAIKADKNPTDTSGSNRARIGSVRVIDGRIRINDAMTGRQIDFNDINARLSWPKLSSGLSLTVDASLAGRHFGADISSSTPLKLLGGSDADLDLHTRLPGFTGHFDGTVNLAGNYQLEGPVNAEITDAPAFEQWSGMKLRGLGTLMHASFAAQVTTVGDTYRLDRLQASFDQADVTGIIEISPRPGAKAVMNGTLAFDEMDFDQFLDSVMLLPVHDRSAAHEVAVPNWLDVDITLSAQTASFAGLPLSDVATSLTVSGDHRRVDVIDSTLAGGTLTAMVNDAVQGGPEGQIRLSIENADFGALNTMLHLPGPMPASGNGTLTATLALGRPIARAGMGDLSGEVSVEAGPGVIRPLNLAGIARLAGERTFFHLGDTGSGDLAYTSLSAHASLSNGTAELTEADIATDAGTISLGGLLPLTSNGLALSATLTTQQPAGQTSDDTATQQPLSVFIGGAWPDPVLSSRFPLGAKSLE</sequence>
<feature type="domain" description="AsmA" evidence="2">
    <location>
        <begin position="32"/>
        <end position="310"/>
    </location>
</feature>
<dbReference type="InterPro" id="IPR052894">
    <property type="entry name" value="AsmA-related"/>
</dbReference>
<evidence type="ECO:0000313" key="4">
    <source>
        <dbReference type="Proteomes" id="UP000759443"/>
    </source>
</evidence>
<accession>A0ABS4E5K2</accession>
<organism evidence="3 4">
    <name type="scientific">Rhizobium halophytocola</name>
    <dbReference type="NCBI Taxonomy" id="735519"/>
    <lineage>
        <taxon>Bacteria</taxon>
        <taxon>Pseudomonadati</taxon>
        <taxon>Pseudomonadota</taxon>
        <taxon>Alphaproteobacteria</taxon>
        <taxon>Hyphomicrobiales</taxon>
        <taxon>Rhizobiaceae</taxon>
        <taxon>Rhizobium/Agrobacterium group</taxon>
        <taxon>Rhizobium</taxon>
    </lineage>
</organism>
<dbReference type="PANTHER" id="PTHR30441">
    <property type="entry name" value="DUF748 DOMAIN-CONTAINING PROTEIN"/>
    <property type="match status" value="1"/>
</dbReference>
<proteinExistence type="predicted"/>